<keyword evidence="4" id="KW-0966">Cell projection</keyword>
<feature type="region of interest" description="Disordered" evidence="2">
    <location>
        <begin position="1"/>
        <end position="40"/>
    </location>
</feature>
<evidence type="ECO:0000256" key="1">
    <source>
        <dbReference type="SAM" id="Coils"/>
    </source>
</evidence>
<feature type="coiled-coil region" evidence="1">
    <location>
        <begin position="105"/>
        <end position="132"/>
    </location>
</feature>
<dbReference type="RefSeq" id="WP_307204034.1">
    <property type="nucleotide sequence ID" value="NZ_JAUSSU010000004.1"/>
</dbReference>
<keyword evidence="5" id="KW-1185">Reference proteome</keyword>
<name>A0ABT9U248_PAEHA</name>
<feature type="compositionally biased region" description="Polar residues" evidence="2">
    <location>
        <begin position="9"/>
        <end position="24"/>
    </location>
</feature>
<feature type="region of interest" description="Disordered" evidence="2">
    <location>
        <begin position="407"/>
        <end position="437"/>
    </location>
</feature>
<evidence type="ECO:0000256" key="2">
    <source>
        <dbReference type="SAM" id="MobiDB-lite"/>
    </source>
</evidence>
<reference evidence="4 5" key="1">
    <citation type="submission" date="2023-07" db="EMBL/GenBank/DDBJ databases">
        <title>Sorghum-associated microbial communities from plants grown in Nebraska, USA.</title>
        <authorList>
            <person name="Schachtman D."/>
        </authorList>
    </citation>
    <scope>NUCLEOTIDE SEQUENCE [LARGE SCALE GENOMIC DNA]</scope>
    <source>
        <strain evidence="4 5">CC482</strain>
    </source>
</reference>
<dbReference type="InterPro" id="IPR021136">
    <property type="entry name" value="Flagellar_hook_control-like_C"/>
</dbReference>
<dbReference type="EMBL" id="JAUSSU010000004">
    <property type="protein sequence ID" value="MDQ0113078.1"/>
    <property type="molecule type" value="Genomic_DNA"/>
</dbReference>
<gene>
    <name evidence="4" type="ORF">J2T15_002513</name>
</gene>
<evidence type="ECO:0000313" key="5">
    <source>
        <dbReference type="Proteomes" id="UP001229346"/>
    </source>
</evidence>
<dbReference type="Gene3D" id="3.30.750.140">
    <property type="match status" value="1"/>
</dbReference>
<dbReference type="InterPro" id="IPR038610">
    <property type="entry name" value="FliK-like_C_sf"/>
</dbReference>
<dbReference type="Proteomes" id="UP001229346">
    <property type="component" value="Unassembled WGS sequence"/>
</dbReference>
<comment type="caution">
    <text evidence="4">The sequence shown here is derived from an EMBL/GenBank/DDBJ whole genome shotgun (WGS) entry which is preliminary data.</text>
</comment>
<protein>
    <submittedName>
        <fullName evidence="4">Flagellar hook-length control protein FliK</fullName>
    </submittedName>
</protein>
<keyword evidence="4" id="KW-0969">Cilium</keyword>
<dbReference type="Pfam" id="PF02120">
    <property type="entry name" value="Flg_hook"/>
    <property type="match status" value="1"/>
</dbReference>
<keyword evidence="4" id="KW-0282">Flagellum</keyword>
<evidence type="ECO:0000259" key="3">
    <source>
        <dbReference type="Pfam" id="PF02120"/>
    </source>
</evidence>
<organism evidence="4 5">
    <name type="scientific">Paenibacillus harenae</name>
    <dbReference type="NCBI Taxonomy" id="306543"/>
    <lineage>
        <taxon>Bacteria</taxon>
        <taxon>Bacillati</taxon>
        <taxon>Bacillota</taxon>
        <taxon>Bacilli</taxon>
        <taxon>Bacillales</taxon>
        <taxon>Paenibacillaceae</taxon>
        <taxon>Paenibacillus</taxon>
    </lineage>
</organism>
<evidence type="ECO:0000313" key="4">
    <source>
        <dbReference type="EMBL" id="MDQ0113078.1"/>
    </source>
</evidence>
<feature type="compositionally biased region" description="Polar residues" evidence="2">
    <location>
        <begin position="407"/>
        <end position="431"/>
    </location>
</feature>
<dbReference type="CDD" id="cd17470">
    <property type="entry name" value="T3SS_Flik_C"/>
    <property type="match status" value="1"/>
</dbReference>
<keyword evidence="1" id="KW-0175">Coiled coil</keyword>
<proteinExistence type="predicted"/>
<feature type="domain" description="Flagellar hook-length control protein-like C-terminal" evidence="3">
    <location>
        <begin position="333"/>
        <end position="408"/>
    </location>
</feature>
<accession>A0ABT9U248</accession>
<sequence>MEMVIPQAVNVQPQAGGQATGQNQSKGSASGTSGTGNGSFQKTLVQQLGGKSSQTAESSKPIVQMVGGSQPAIVDSAATDSATLPSDLLSLIDGLLESLNGDAEKDDADAALEEQLTELESALDQLNALLAILGAPVVIVSQPAVNMEANNEASNELGIDLNAANVKNGLQDALLQLQALLSQGDLKRVQQQEPKALIGQQLQSLAALLQDESDTPIKQETKQGSASDSLFTPIPSLKTETGALLQRLSQQALHPSYVSVAAAQATENAVESEAGQPVTEQLPNAPITAANAEQTKNAAPIFAKTAPVQYVVAEEFAETMTGLVVQKFDVTSIDGVSEAKLLLFPEHLGQVDVRISMQNGQLTAIFHTDTASAKDMLDNQLAQLRTALQAQGLVVDKLEVSQGGASSQLFGQHNSQGNGHSASGNHQSSKGSGEGSADEIFETEMVEQVTIQGLGYGRAINVKA</sequence>